<evidence type="ECO:0008006" key="4">
    <source>
        <dbReference type="Google" id="ProtNLM"/>
    </source>
</evidence>
<protein>
    <recommendedName>
        <fullName evidence="4">Solute-binding protein family 3/N-terminal domain-containing protein</fullName>
    </recommendedName>
</protein>
<accession>A0ABT5UBP6</accession>
<keyword evidence="1" id="KW-0732">Signal</keyword>
<proteinExistence type="predicted"/>
<dbReference type="Proteomes" id="UP001528823">
    <property type="component" value="Unassembled WGS sequence"/>
</dbReference>
<comment type="caution">
    <text evidence="2">The sequence shown here is derived from an EMBL/GenBank/DDBJ whole genome shotgun (WGS) entry which is preliminary data.</text>
</comment>
<dbReference type="EMBL" id="JAPMOU010000011">
    <property type="protein sequence ID" value="MDE1462539.1"/>
    <property type="molecule type" value="Genomic_DNA"/>
</dbReference>
<evidence type="ECO:0000256" key="1">
    <source>
        <dbReference type="SAM" id="SignalP"/>
    </source>
</evidence>
<dbReference type="SUPFAM" id="SSF53850">
    <property type="entry name" value="Periplasmic binding protein-like II"/>
    <property type="match status" value="1"/>
</dbReference>
<gene>
    <name evidence="2" type="ORF">ORQ98_11210</name>
</gene>
<name>A0ABT5UBP6_9GAMM</name>
<reference evidence="2 3" key="1">
    <citation type="submission" date="2022-11" db="EMBL/GenBank/DDBJ databases">
        <title>Spartinivicinus poritis sp. nov., isolated from scleractinian coral Porites lutea.</title>
        <authorList>
            <person name="Zhang G."/>
            <person name="Cai L."/>
            <person name="Wei Q."/>
        </authorList>
    </citation>
    <scope>NUCLEOTIDE SEQUENCE [LARGE SCALE GENOMIC DNA]</scope>
    <source>
        <strain evidence="2 3">A2-2</strain>
    </source>
</reference>
<sequence length="297" mass="33664">MTDINLVSVIASCSLILATAIAFAKATDIVTYPRPVTADDKRTQYPAKLLQLGLSKSGEPFEIRSSEGIMLQGRALKLLELGKVVDVVWSMTSIDREKKLLPVRVPIYKGLIGWRLPLIREIDQRKFAAISHLDLLKPLFAGQGHDWPDTVILRKNGFQVSGVASYEGLFKMLSQRRFDYFPRSIVEIWAEAANHADKGIVVENSIAIKYKTAFYYFVNKGNQRLARLLSKGLYQAIEDGSFDRLFMEHHQEILNKAKLEQRKIFTIPNPILPVNTPLNEPKLWFELKDLDKAVGPK</sequence>
<dbReference type="Gene3D" id="3.40.190.10">
    <property type="entry name" value="Periplasmic binding protein-like II"/>
    <property type="match status" value="2"/>
</dbReference>
<evidence type="ECO:0000313" key="3">
    <source>
        <dbReference type="Proteomes" id="UP001528823"/>
    </source>
</evidence>
<organism evidence="2 3">
    <name type="scientific">Spartinivicinus poritis</name>
    <dbReference type="NCBI Taxonomy" id="2994640"/>
    <lineage>
        <taxon>Bacteria</taxon>
        <taxon>Pseudomonadati</taxon>
        <taxon>Pseudomonadota</taxon>
        <taxon>Gammaproteobacteria</taxon>
        <taxon>Oceanospirillales</taxon>
        <taxon>Zooshikellaceae</taxon>
        <taxon>Spartinivicinus</taxon>
    </lineage>
</organism>
<feature type="chain" id="PRO_5046076089" description="Solute-binding protein family 3/N-terminal domain-containing protein" evidence="1">
    <location>
        <begin position="25"/>
        <end position="297"/>
    </location>
</feature>
<evidence type="ECO:0000313" key="2">
    <source>
        <dbReference type="EMBL" id="MDE1462539.1"/>
    </source>
</evidence>
<feature type="signal peptide" evidence="1">
    <location>
        <begin position="1"/>
        <end position="24"/>
    </location>
</feature>
<dbReference type="RefSeq" id="WP_274688894.1">
    <property type="nucleotide sequence ID" value="NZ_JAPMOU010000011.1"/>
</dbReference>
<keyword evidence="3" id="KW-1185">Reference proteome</keyword>